<dbReference type="GO" id="GO:0003700">
    <property type="term" value="F:DNA-binding transcription factor activity"/>
    <property type="evidence" value="ECO:0007669"/>
    <property type="project" value="InterPro"/>
</dbReference>
<protein>
    <recommendedName>
        <fullName evidence="2">RNA polymerase sigma-70 domain-containing protein</fullName>
    </recommendedName>
</protein>
<dbReference type="Proteomes" id="UP001108027">
    <property type="component" value="Unassembled WGS sequence"/>
</dbReference>
<gene>
    <name evidence="3" type="ORF">LL252_00770</name>
</gene>
<dbReference type="PANTHER" id="PTHR30603:SF47">
    <property type="entry name" value="RNA POLYMERASE SIGMA FACTOR SIGD, CHLOROPLASTIC"/>
    <property type="match status" value="1"/>
</dbReference>
<dbReference type="AlphaFoldDB" id="A0A9Q3UJN7"/>
<dbReference type="EMBL" id="JAJGNA010000001">
    <property type="protein sequence ID" value="MCC4307088.1"/>
    <property type="molecule type" value="Genomic_DNA"/>
</dbReference>
<dbReference type="Pfam" id="PF04545">
    <property type="entry name" value="Sigma70_r4"/>
    <property type="match status" value="1"/>
</dbReference>
<dbReference type="InterPro" id="IPR036388">
    <property type="entry name" value="WH-like_DNA-bd_sf"/>
</dbReference>
<dbReference type="PANTHER" id="PTHR30603">
    <property type="entry name" value="RNA POLYMERASE SIGMA FACTOR RPO"/>
    <property type="match status" value="1"/>
</dbReference>
<organism evidence="3 4">
    <name type="scientific">Alloalcanivorax marinus</name>
    <dbReference type="NCBI Taxonomy" id="1177169"/>
    <lineage>
        <taxon>Bacteria</taxon>
        <taxon>Pseudomonadati</taxon>
        <taxon>Pseudomonadota</taxon>
        <taxon>Gammaproteobacteria</taxon>
        <taxon>Oceanospirillales</taxon>
        <taxon>Alcanivoracaceae</taxon>
        <taxon>Alloalcanivorax</taxon>
    </lineage>
</organism>
<dbReference type="InterPro" id="IPR007630">
    <property type="entry name" value="RNA_pol_sigma70_r4"/>
</dbReference>
<comment type="caution">
    <text evidence="3">The sequence shown here is derived from an EMBL/GenBank/DDBJ whole genome shotgun (WGS) entry which is preliminary data.</text>
</comment>
<name>A0A9Q3UJN7_9GAMM</name>
<evidence type="ECO:0000313" key="3">
    <source>
        <dbReference type="EMBL" id="MCC4307088.1"/>
    </source>
</evidence>
<sequence length="804" mass="91502">MAERLGASNRVVNGLRRAEMAGELPVQSLSEWKRLEPHEAISLFQRMEGFGLKSALELNQMLTEYLADQDEEDGERREEEPGITSGDEEPNSAGSSVADVEILKLLQHTGASARLENALRATSMHPGLPVSTVYEWRDLGSRRASCLFRRIPNLGSKSINELVDLIEGYLAGNTPFLYVPLTTEQDDSRPAWSEILSMAQLGDVIFSNTDSREARILENRFKDNQTLEEIGQKEGVTRERIRQIEKKALRKIRHPLKNRNINKFFDQNRDSIWSSLSDKSYLSRGEVRSFYPKLDYRIAIAIDAVYGSINEFLGHFAFEVDGVWVKEQIDQKKVDSAKSLLESLPKNRRLPVPVALIEQDLEKNKRELEIALEKTNRVSLYRNVLLRGPATKRKRRTVDLWHIFNYYFNGGPARIIEVWEKYVTHVKDDICSPRDLLIVMSESDHIFQKMGNFGWSAVTREVPIPPEELVMAAPSLSVLPAAREKMIGQSGSLRNILISLLRRQGPLPYRKIQKAAKNELKDRYSPGSVAGILGSNPEFEFFAPGIIGLYENKNEETIVDQVKGYLLRISQVKPYILDKVGGYPDMQYPAWGADAEVLWARWLRDEGRNDYLYSLLNVSETKEWRVSESERNYWESLKRQYGSIQCLPDVADSSPAEFDGGDIIKFAKFCWLFKGANWISANRILGQRIDSVHCGPYMVGLMCQLGVLKAENQWYTSHTLGERSYPIMLQLLEAWDSSIFPEEAVLRICRDALMAAPSQGWVTGSFAVNLEGALDIESNGIRDREDNYETDLDELMLESVINDL</sequence>
<dbReference type="GO" id="GO:0006352">
    <property type="term" value="P:DNA-templated transcription initiation"/>
    <property type="evidence" value="ECO:0007669"/>
    <property type="project" value="InterPro"/>
</dbReference>
<dbReference type="SUPFAM" id="SSF88659">
    <property type="entry name" value="Sigma3 and sigma4 domains of RNA polymerase sigma factors"/>
    <property type="match status" value="1"/>
</dbReference>
<dbReference type="CDD" id="cd06171">
    <property type="entry name" value="Sigma70_r4"/>
    <property type="match status" value="1"/>
</dbReference>
<evidence type="ECO:0000259" key="2">
    <source>
        <dbReference type="PROSITE" id="PS00716"/>
    </source>
</evidence>
<evidence type="ECO:0000313" key="4">
    <source>
        <dbReference type="Proteomes" id="UP001108027"/>
    </source>
</evidence>
<reference evidence="3" key="1">
    <citation type="submission" date="2021-10" db="EMBL/GenBank/DDBJ databases">
        <title>The diversity and Nitrogen Metabolism of Culturable Nitrate-Utilizing Bacteria Within the Oxygen Minimum Zone of the Changjiang (Yangtze River)Estuary.</title>
        <authorList>
            <person name="Zhang D."/>
            <person name="Zheng J."/>
            <person name="Liu S."/>
            <person name="He W."/>
        </authorList>
    </citation>
    <scope>NUCLEOTIDE SEQUENCE</scope>
    <source>
        <strain evidence="3">FXH-223</strain>
    </source>
</reference>
<feature type="domain" description="RNA polymerase sigma-70" evidence="2">
    <location>
        <begin position="226"/>
        <end position="252"/>
    </location>
</feature>
<dbReference type="PRINTS" id="PR00046">
    <property type="entry name" value="SIGMA70FCT"/>
</dbReference>
<dbReference type="InterPro" id="IPR000943">
    <property type="entry name" value="RNA_pol_sigma70"/>
</dbReference>
<dbReference type="InterPro" id="IPR013324">
    <property type="entry name" value="RNA_pol_sigma_r3/r4-like"/>
</dbReference>
<keyword evidence="4" id="KW-1185">Reference proteome</keyword>
<evidence type="ECO:0000256" key="1">
    <source>
        <dbReference type="SAM" id="MobiDB-lite"/>
    </source>
</evidence>
<dbReference type="Gene3D" id="1.10.10.10">
    <property type="entry name" value="Winged helix-like DNA-binding domain superfamily/Winged helix DNA-binding domain"/>
    <property type="match status" value="1"/>
</dbReference>
<feature type="region of interest" description="Disordered" evidence="1">
    <location>
        <begin position="67"/>
        <end position="94"/>
    </location>
</feature>
<proteinExistence type="predicted"/>
<dbReference type="RefSeq" id="WP_228232228.1">
    <property type="nucleotide sequence ID" value="NZ_JAJGNA010000001.1"/>
</dbReference>
<dbReference type="PROSITE" id="PS00716">
    <property type="entry name" value="SIGMA70_2"/>
    <property type="match status" value="1"/>
</dbReference>
<dbReference type="InterPro" id="IPR050239">
    <property type="entry name" value="Sigma-70_RNA_pol_init_factors"/>
</dbReference>
<accession>A0A9Q3UJN7</accession>